<dbReference type="EMBL" id="JAUEPU010000034">
    <property type="protein sequence ID" value="KAK0490054.1"/>
    <property type="molecule type" value="Genomic_DNA"/>
</dbReference>
<dbReference type="AlphaFoldDB" id="A0AA39PUU0"/>
<comment type="caution">
    <text evidence="2">The sequence shown here is derived from an EMBL/GenBank/DDBJ whole genome shotgun (WGS) entry which is preliminary data.</text>
</comment>
<proteinExistence type="predicted"/>
<accession>A0AA39PUU0</accession>
<evidence type="ECO:0000256" key="1">
    <source>
        <dbReference type="SAM" id="SignalP"/>
    </source>
</evidence>
<keyword evidence="3" id="KW-1185">Reference proteome</keyword>
<evidence type="ECO:0000313" key="3">
    <source>
        <dbReference type="Proteomes" id="UP001175228"/>
    </source>
</evidence>
<gene>
    <name evidence="2" type="ORF">EDD18DRAFT_548724</name>
</gene>
<name>A0AA39PUU0_9AGAR</name>
<feature type="chain" id="PRO_5041311375" evidence="1">
    <location>
        <begin position="24"/>
        <end position="113"/>
    </location>
</feature>
<protein>
    <submittedName>
        <fullName evidence="2">Uncharacterized protein</fullName>
    </submittedName>
</protein>
<feature type="signal peptide" evidence="1">
    <location>
        <begin position="1"/>
        <end position="23"/>
    </location>
</feature>
<organism evidence="2 3">
    <name type="scientific">Armillaria luteobubalina</name>
    <dbReference type="NCBI Taxonomy" id="153913"/>
    <lineage>
        <taxon>Eukaryota</taxon>
        <taxon>Fungi</taxon>
        <taxon>Dikarya</taxon>
        <taxon>Basidiomycota</taxon>
        <taxon>Agaricomycotina</taxon>
        <taxon>Agaricomycetes</taxon>
        <taxon>Agaricomycetidae</taxon>
        <taxon>Agaricales</taxon>
        <taxon>Marasmiineae</taxon>
        <taxon>Physalacriaceae</taxon>
        <taxon>Armillaria</taxon>
    </lineage>
</organism>
<keyword evidence="1" id="KW-0732">Signal</keyword>
<sequence length="113" mass="12388">MSWRAPWNVSCVIPYVVFIVSEADFQWRCTTGSNAFSSVTSNAYIQAKHALNAPHHRLKQRFEGIAGVDDSTKGDNAYVNILEASGKAENVDTLLIHGFLSVLILPQQVLAAV</sequence>
<evidence type="ECO:0000313" key="2">
    <source>
        <dbReference type="EMBL" id="KAK0490054.1"/>
    </source>
</evidence>
<dbReference type="Proteomes" id="UP001175228">
    <property type="component" value="Unassembled WGS sequence"/>
</dbReference>
<reference evidence="2" key="1">
    <citation type="submission" date="2023-06" db="EMBL/GenBank/DDBJ databases">
        <authorList>
            <consortium name="Lawrence Berkeley National Laboratory"/>
            <person name="Ahrendt S."/>
            <person name="Sahu N."/>
            <person name="Indic B."/>
            <person name="Wong-Bajracharya J."/>
            <person name="Merenyi Z."/>
            <person name="Ke H.-M."/>
            <person name="Monk M."/>
            <person name="Kocsube S."/>
            <person name="Drula E."/>
            <person name="Lipzen A."/>
            <person name="Balint B."/>
            <person name="Henrissat B."/>
            <person name="Andreopoulos B."/>
            <person name="Martin F.M."/>
            <person name="Harder C.B."/>
            <person name="Rigling D."/>
            <person name="Ford K.L."/>
            <person name="Foster G.D."/>
            <person name="Pangilinan J."/>
            <person name="Papanicolaou A."/>
            <person name="Barry K."/>
            <person name="LaButti K."/>
            <person name="Viragh M."/>
            <person name="Koriabine M."/>
            <person name="Yan M."/>
            <person name="Riley R."/>
            <person name="Champramary S."/>
            <person name="Plett K.L."/>
            <person name="Tsai I.J."/>
            <person name="Slot J."/>
            <person name="Sipos G."/>
            <person name="Plett J."/>
            <person name="Nagy L.G."/>
            <person name="Grigoriev I.V."/>
        </authorList>
    </citation>
    <scope>NUCLEOTIDE SEQUENCE</scope>
    <source>
        <strain evidence="2">HWK02</strain>
    </source>
</reference>